<dbReference type="EMBL" id="FQWQ01000001">
    <property type="protein sequence ID" value="SHG70596.1"/>
    <property type="molecule type" value="Genomic_DNA"/>
</dbReference>
<feature type="transmembrane region" description="Helical" evidence="1">
    <location>
        <begin position="31"/>
        <end position="52"/>
    </location>
</feature>
<keyword evidence="3" id="KW-1185">Reference proteome</keyword>
<feature type="transmembrane region" description="Helical" evidence="1">
    <location>
        <begin position="166"/>
        <end position="184"/>
    </location>
</feature>
<protein>
    <submittedName>
        <fullName evidence="2">Uncharacterized protein</fullName>
    </submittedName>
</protein>
<dbReference type="STRING" id="947013.SAMN04488109_1488"/>
<gene>
    <name evidence="2" type="ORF">SAMN04488109_1488</name>
</gene>
<proteinExistence type="predicted"/>
<sequence>MTDKTTMLNISSDTLGDQVSLTTSKSRYVRYFFVGMACLFPVLTVLGFMPSYQAVSDGSFKPHWFVHVHGALMAGWLFIFLTQTFLAARGNLKFHRQLGMFFAFYGAMICLLMPTTSIRARIAFPPPVEDFVWSVLAVELMAFAMFSLFFIWGILVRKNAPAHKRLLLLATIILMGASIDRMSWLPRLENGLFSNFAYLDALLIPLFIYDFVSVGRIHKITLLGSACLVAAQLLVGTVWESQAWRTFWFNRFAPFVEQAVEIKLSDAQIDPLLGDYGDKNWHMTLGREEDKLYLKLPDIPRLEAGAVSENELFLRTTTWNLFFERDAHGQVTKVINKQGARTWEAARIR</sequence>
<keyword evidence="1" id="KW-0812">Transmembrane</keyword>
<dbReference type="Proteomes" id="UP000184212">
    <property type="component" value="Unassembled WGS sequence"/>
</dbReference>
<organism evidence="2 3">
    <name type="scientific">Chryseolinea serpens</name>
    <dbReference type="NCBI Taxonomy" id="947013"/>
    <lineage>
        <taxon>Bacteria</taxon>
        <taxon>Pseudomonadati</taxon>
        <taxon>Bacteroidota</taxon>
        <taxon>Cytophagia</taxon>
        <taxon>Cytophagales</taxon>
        <taxon>Fulvivirgaceae</taxon>
        <taxon>Chryseolinea</taxon>
    </lineage>
</organism>
<evidence type="ECO:0000313" key="3">
    <source>
        <dbReference type="Proteomes" id="UP000184212"/>
    </source>
</evidence>
<feature type="transmembrane region" description="Helical" evidence="1">
    <location>
        <begin position="98"/>
        <end position="119"/>
    </location>
</feature>
<evidence type="ECO:0000313" key="2">
    <source>
        <dbReference type="EMBL" id="SHG70596.1"/>
    </source>
</evidence>
<feature type="transmembrane region" description="Helical" evidence="1">
    <location>
        <begin position="220"/>
        <end position="239"/>
    </location>
</feature>
<keyword evidence="1" id="KW-1133">Transmembrane helix</keyword>
<keyword evidence="1" id="KW-0472">Membrane</keyword>
<accession>A0A1M5M039</accession>
<feature type="transmembrane region" description="Helical" evidence="1">
    <location>
        <begin position="64"/>
        <end position="86"/>
    </location>
</feature>
<reference evidence="2 3" key="1">
    <citation type="submission" date="2016-11" db="EMBL/GenBank/DDBJ databases">
        <authorList>
            <person name="Jaros S."/>
            <person name="Januszkiewicz K."/>
            <person name="Wedrychowicz H."/>
        </authorList>
    </citation>
    <scope>NUCLEOTIDE SEQUENCE [LARGE SCALE GENOMIC DNA]</scope>
    <source>
        <strain evidence="2 3">DSM 24574</strain>
    </source>
</reference>
<dbReference type="RefSeq" id="WP_073132387.1">
    <property type="nucleotide sequence ID" value="NZ_FQWQ01000001.1"/>
</dbReference>
<name>A0A1M5M039_9BACT</name>
<feature type="transmembrane region" description="Helical" evidence="1">
    <location>
        <begin position="131"/>
        <end position="154"/>
    </location>
</feature>
<feature type="transmembrane region" description="Helical" evidence="1">
    <location>
        <begin position="196"/>
        <end position="213"/>
    </location>
</feature>
<dbReference type="AlphaFoldDB" id="A0A1M5M039"/>
<dbReference type="OrthoDB" id="648493at2"/>
<evidence type="ECO:0000256" key="1">
    <source>
        <dbReference type="SAM" id="Phobius"/>
    </source>
</evidence>